<dbReference type="InterPro" id="IPR009075">
    <property type="entry name" value="AcylCo_DH/oxidase_C"/>
</dbReference>
<dbReference type="InterPro" id="IPR009100">
    <property type="entry name" value="AcylCoA_DH/oxidase_NM_dom_sf"/>
</dbReference>
<dbReference type="SUPFAM" id="SSF47203">
    <property type="entry name" value="Acyl-CoA dehydrogenase C-terminal domain-like"/>
    <property type="match status" value="1"/>
</dbReference>
<dbReference type="GO" id="GO:0016491">
    <property type="term" value="F:oxidoreductase activity"/>
    <property type="evidence" value="ECO:0007669"/>
    <property type="project" value="UniProtKB-KW"/>
</dbReference>
<dbReference type="Pfam" id="PF02771">
    <property type="entry name" value="Acyl-CoA_dh_N"/>
    <property type="match status" value="1"/>
</dbReference>
<dbReference type="InterPro" id="IPR046373">
    <property type="entry name" value="Acyl-CoA_Oxase/DH_mid-dom_sf"/>
</dbReference>
<evidence type="ECO:0000256" key="2">
    <source>
        <dbReference type="ARBA" id="ARBA00009347"/>
    </source>
</evidence>
<dbReference type="PANTHER" id="PTHR43884">
    <property type="entry name" value="ACYL-COA DEHYDROGENASE"/>
    <property type="match status" value="1"/>
</dbReference>
<dbReference type="InterPro" id="IPR037069">
    <property type="entry name" value="AcylCoA_DH/ox_N_sf"/>
</dbReference>
<dbReference type="PIRSF" id="PIRSF016578">
    <property type="entry name" value="HsaA"/>
    <property type="match status" value="1"/>
</dbReference>
<keyword evidence="5 8" id="KW-0560">Oxidoreductase</keyword>
<keyword evidence="9" id="KW-1185">Reference proteome</keyword>
<evidence type="ECO:0000256" key="3">
    <source>
        <dbReference type="ARBA" id="ARBA00022630"/>
    </source>
</evidence>
<dbReference type="Gene3D" id="1.10.540.10">
    <property type="entry name" value="Acyl-CoA dehydrogenase/oxidase, N-terminal domain"/>
    <property type="match status" value="1"/>
</dbReference>
<organism evidence="8 9">
    <name type="scientific">Piscibacillus salipiscarius</name>
    <dbReference type="NCBI Taxonomy" id="299480"/>
    <lineage>
        <taxon>Bacteria</taxon>
        <taxon>Bacillati</taxon>
        <taxon>Bacillota</taxon>
        <taxon>Bacilli</taxon>
        <taxon>Bacillales</taxon>
        <taxon>Bacillaceae</taxon>
        <taxon>Piscibacillus</taxon>
    </lineage>
</organism>
<dbReference type="Gene3D" id="2.40.110.10">
    <property type="entry name" value="Butyryl-CoA Dehydrogenase, subunit A, domain 2"/>
    <property type="match status" value="1"/>
</dbReference>
<dbReference type="Proteomes" id="UP001597452">
    <property type="component" value="Unassembled WGS sequence"/>
</dbReference>
<protein>
    <submittedName>
        <fullName evidence="8">Acyl-CoA dehydrogenase family protein</fullName>
        <ecNumber evidence="8">1.-.-.-</ecNumber>
    </submittedName>
</protein>
<reference evidence="9" key="1">
    <citation type="journal article" date="2019" name="Int. J. Syst. Evol. Microbiol.">
        <title>The Global Catalogue of Microorganisms (GCM) 10K type strain sequencing project: providing services to taxonomists for standard genome sequencing and annotation.</title>
        <authorList>
            <consortium name="The Broad Institute Genomics Platform"/>
            <consortium name="The Broad Institute Genome Sequencing Center for Infectious Disease"/>
            <person name="Wu L."/>
            <person name="Ma J."/>
        </authorList>
    </citation>
    <scope>NUCLEOTIDE SEQUENCE [LARGE SCALE GENOMIC DNA]</scope>
    <source>
        <strain evidence="9">TISTR 1571</strain>
    </source>
</reference>
<evidence type="ECO:0000256" key="4">
    <source>
        <dbReference type="ARBA" id="ARBA00022827"/>
    </source>
</evidence>
<evidence type="ECO:0000313" key="8">
    <source>
        <dbReference type="EMBL" id="MFD2639355.1"/>
    </source>
</evidence>
<evidence type="ECO:0000256" key="5">
    <source>
        <dbReference type="ARBA" id="ARBA00023002"/>
    </source>
</evidence>
<dbReference type="InterPro" id="IPR006089">
    <property type="entry name" value="Acyl-CoA_DH_CS"/>
</dbReference>
<name>A0ABW5QCH7_9BACI</name>
<dbReference type="PROSITE" id="PS00073">
    <property type="entry name" value="ACYL_COA_DH_2"/>
    <property type="match status" value="1"/>
</dbReference>
<sequence>MISFRPSEDETAFFKVARKLAEEQIRPQAKEMEDSKQVSSDLIHEMKDLGFLSLELPESLEGLELPLMTQVQILQGLTYGDLGVMQGMPDCGDAASVFRVYQGDLKVKLRNQVVAFINIPEENWNKPLTITKKDDGYVLNGESEPVRLAKQADQMVVCGSDDRGNKVVLLVDETNSWSVEEGDYRLGLLTAGIGRVKMEKEFVSHHQVLAEGIEADQLIKKALMRIQILQAAKEVGLMEAALDYATEYTANRKAFGQEIAKFQGVSFRIAKMAIETRVANHLLWEAAVKADQESEDAEGLALRAIYRAHKSLRYVTDSAVQLLGGHGFIQEFPVEKWMRDAQTQVALYGRELDYLHRWGKKIVGAKESKVVKAYDFV</sequence>
<dbReference type="PANTHER" id="PTHR43884:SF20">
    <property type="entry name" value="ACYL-COA DEHYDROGENASE FADE28"/>
    <property type="match status" value="1"/>
</dbReference>
<evidence type="ECO:0000259" key="7">
    <source>
        <dbReference type="Pfam" id="PF02771"/>
    </source>
</evidence>
<dbReference type="InterPro" id="IPR036250">
    <property type="entry name" value="AcylCo_DH-like_C"/>
</dbReference>
<evidence type="ECO:0000256" key="1">
    <source>
        <dbReference type="ARBA" id="ARBA00001974"/>
    </source>
</evidence>
<accession>A0ABW5QCH7</accession>
<comment type="cofactor">
    <cofactor evidence="1">
        <name>FAD</name>
        <dbReference type="ChEBI" id="CHEBI:57692"/>
    </cofactor>
</comment>
<dbReference type="EMBL" id="JBHUMZ010000023">
    <property type="protein sequence ID" value="MFD2639355.1"/>
    <property type="molecule type" value="Genomic_DNA"/>
</dbReference>
<evidence type="ECO:0000313" key="9">
    <source>
        <dbReference type="Proteomes" id="UP001597452"/>
    </source>
</evidence>
<gene>
    <name evidence="8" type="ORF">ACFSW4_10795</name>
</gene>
<dbReference type="EC" id="1.-.-.-" evidence="8"/>
<keyword evidence="4" id="KW-0274">FAD</keyword>
<dbReference type="SUPFAM" id="SSF56645">
    <property type="entry name" value="Acyl-CoA dehydrogenase NM domain-like"/>
    <property type="match status" value="1"/>
</dbReference>
<feature type="domain" description="Acyl-CoA dehydrogenase/oxidase N-terminal" evidence="7">
    <location>
        <begin position="7"/>
        <end position="85"/>
    </location>
</feature>
<feature type="domain" description="Acyl-CoA dehydrogenase/oxidase C-terminal" evidence="6">
    <location>
        <begin position="219"/>
        <end position="344"/>
    </location>
</feature>
<dbReference type="InterPro" id="IPR013786">
    <property type="entry name" value="AcylCoA_DH/ox_N"/>
</dbReference>
<evidence type="ECO:0000259" key="6">
    <source>
        <dbReference type="Pfam" id="PF00441"/>
    </source>
</evidence>
<keyword evidence="3" id="KW-0285">Flavoprotein</keyword>
<dbReference type="Pfam" id="PF00441">
    <property type="entry name" value="Acyl-CoA_dh_1"/>
    <property type="match status" value="1"/>
</dbReference>
<dbReference type="Gene3D" id="1.20.140.10">
    <property type="entry name" value="Butyryl-CoA Dehydrogenase, subunit A, domain 3"/>
    <property type="match status" value="1"/>
</dbReference>
<comment type="caution">
    <text evidence="8">The sequence shown here is derived from an EMBL/GenBank/DDBJ whole genome shotgun (WGS) entry which is preliminary data.</text>
</comment>
<dbReference type="RefSeq" id="WP_377329227.1">
    <property type="nucleotide sequence ID" value="NZ_JBHUMZ010000023.1"/>
</dbReference>
<dbReference type="CDD" id="cd00567">
    <property type="entry name" value="ACAD"/>
    <property type="match status" value="1"/>
</dbReference>
<comment type="similarity">
    <text evidence="2">Belongs to the acyl-CoA dehydrogenase family.</text>
</comment>
<proteinExistence type="inferred from homology"/>